<comment type="caution">
    <text evidence="2">The sequence shown here is derived from an EMBL/GenBank/DDBJ whole genome shotgun (WGS) entry which is preliminary data.</text>
</comment>
<sequence length="157" mass="16679">MSDHIDAVRSALLASVSLGDDQTRTLAEAIAHTSEPGLRQVTLSLYNQLAGDLSSQLPDAEVVVQMVDGEPKLVAEPKSSGFTPSAQAEMDDDPVRTTVRLPTYLKNDVEAAAKSAGISINTWIVDAIRSALHRSKLGTPPQNPSPFSSGSMSGWYS</sequence>
<dbReference type="GO" id="GO:0006355">
    <property type="term" value="P:regulation of DNA-templated transcription"/>
    <property type="evidence" value="ECO:0007669"/>
    <property type="project" value="InterPro"/>
</dbReference>
<dbReference type="InterPro" id="IPR008651">
    <property type="entry name" value="Uncharacterised_HicB"/>
</dbReference>
<dbReference type="SUPFAM" id="SSF47598">
    <property type="entry name" value="Ribbon-helix-helix"/>
    <property type="match status" value="1"/>
</dbReference>
<dbReference type="AlphaFoldDB" id="A0A1Q5Q144"/>
<dbReference type="Pfam" id="PF05534">
    <property type="entry name" value="HicB"/>
    <property type="match status" value="1"/>
</dbReference>
<reference evidence="3" key="1">
    <citation type="submission" date="2016-12" db="EMBL/GenBank/DDBJ databases">
        <authorList>
            <person name="Meng X."/>
        </authorList>
    </citation>
    <scope>NUCLEOTIDE SEQUENCE [LARGE SCALE GENOMIC DNA]</scope>
    <source>
        <strain evidence="3">DSM 19116</strain>
    </source>
</reference>
<dbReference type="EMBL" id="MQVR01000058">
    <property type="protein sequence ID" value="OKL53486.1"/>
    <property type="molecule type" value="Genomic_DNA"/>
</dbReference>
<dbReference type="Proteomes" id="UP000185628">
    <property type="component" value="Unassembled WGS sequence"/>
</dbReference>
<evidence type="ECO:0008006" key="4">
    <source>
        <dbReference type="Google" id="ProtNLM"/>
    </source>
</evidence>
<accession>A0A1Q5Q144</accession>
<dbReference type="InterPro" id="IPR010985">
    <property type="entry name" value="Ribbon_hlx_hlx"/>
</dbReference>
<name>A0A1Q5Q144_9ACTO</name>
<feature type="compositionally biased region" description="Polar residues" evidence="1">
    <location>
        <begin position="145"/>
        <end position="157"/>
    </location>
</feature>
<protein>
    <recommendedName>
        <fullName evidence="4">HicB family protein</fullName>
    </recommendedName>
</protein>
<gene>
    <name evidence="2" type="ORF">BSZ39_09210</name>
</gene>
<evidence type="ECO:0000256" key="1">
    <source>
        <dbReference type="SAM" id="MobiDB-lite"/>
    </source>
</evidence>
<feature type="region of interest" description="Disordered" evidence="1">
    <location>
        <begin position="135"/>
        <end position="157"/>
    </location>
</feature>
<proteinExistence type="predicted"/>
<keyword evidence="3" id="KW-1185">Reference proteome</keyword>
<dbReference type="Gene3D" id="1.10.1220.10">
    <property type="entry name" value="Met repressor-like"/>
    <property type="match status" value="1"/>
</dbReference>
<dbReference type="InterPro" id="IPR013321">
    <property type="entry name" value="Arc_rbn_hlx_hlx"/>
</dbReference>
<evidence type="ECO:0000313" key="2">
    <source>
        <dbReference type="EMBL" id="OKL53486.1"/>
    </source>
</evidence>
<organism evidence="2 3">
    <name type="scientific">Bowdeniella nasicola</name>
    <dbReference type="NCBI Taxonomy" id="208480"/>
    <lineage>
        <taxon>Bacteria</taxon>
        <taxon>Bacillati</taxon>
        <taxon>Actinomycetota</taxon>
        <taxon>Actinomycetes</taxon>
        <taxon>Actinomycetales</taxon>
        <taxon>Actinomycetaceae</taxon>
        <taxon>Bowdeniella</taxon>
    </lineage>
</organism>
<evidence type="ECO:0000313" key="3">
    <source>
        <dbReference type="Proteomes" id="UP000185628"/>
    </source>
</evidence>